<keyword evidence="1" id="KW-0812">Transmembrane</keyword>
<evidence type="ECO:0000313" key="2">
    <source>
        <dbReference type="EMBL" id="EGR27068.1"/>
    </source>
</evidence>
<evidence type="ECO:0008006" key="4">
    <source>
        <dbReference type="Google" id="ProtNLM"/>
    </source>
</evidence>
<feature type="transmembrane region" description="Helical" evidence="1">
    <location>
        <begin position="6"/>
        <end position="26"/>
    </location>
</feature>
<dbReference type="EMBL" id="GL984389">
    <property type="protein sequence ID" value="EGR27068.1"/>
    <property type="molecule type" value="Genomic_DNA"/>
</dbReference>
<gene>
    <name evidence="2" type="ORF">IMG5_202490</name>
</gene>
<dbReference type="Proteomes" id="UP000008983">
    <property type="component" value="Unassembled WGS sequence"/>
</dbReference>
<evidence type="ECO:0000256" key="1">
    <source>
        <dbReference type="SAM" id="Phobius"/>
    </source>
</evidence>
<dbReference type="InParanoid" id="G0R645"/>
<keyword evidence="3" id="KW-1185">Reference proteome</keyword>
<reference evidence="2 3" key="1">
    <citation type="submission" date="2011-07" db="EMBL/GenBank/DDBJ databases">
        <authorList>
            <person name="Coyne R."/>
            <person name="Brami D."/>
            <person name="Johnson J."/>
            <person name="Hostetler J."/>
            <person name="Hannick L."/>
            <person name="Clark T."/>
            <person name="Cassidy-Hanley D."/>
            <person name="Inman J."/>
        </authorList>
    </citation>
    <scope>NUCLEOTIDE SEQUENCE [LARGE SCALE GENOMIC DNA]</scope>
    <source>
        <strain evidence="2 3">G5</strain>
    </source>
</reference>
<proteinExistence type="predicted"/>
<keyword evidence="1" id="KW-1133">Transmembrane helix</keyword>
<dbReference type="RefSeq" id="XP_004023952.1">
    <property type="nucleotide sequence ID" value="XM_004023903.1"/>
</dbReference>
<sequence>MNKKVFSLKVRAGMLIILMVFFRFLMEKILNSKKCQNVYQKISELQILFRLIQKILLNCISTCLDLVKIRKSFQQNFCFLFQISVVLFRMEQANWKKKAKTNNLRKD</sequence>
<keyword evidence="1" id="KW-0472">Membrane</keyword>
<accession>G0R645</accession>
<organism evidence="2 3">
    <name type="scientific">Ichthyophthirius multifiliis</name>
    <name type="common">White spot disease agent</name>
    <name type="synonym">Ich</name>
    <dbReference type="NCBI Taxonomy" id="5932"/>
    <lineage>
        <taxon>Eukaryota</taxon>
        <taxon>Sar</taxon>
        <taxon>Alveolata</taxon>
        <taxon>Ciliophora</taxon>
        <taxon>Intramacronucleata</taxon>
        <taxon>Oligohymenophorea</taxon>
        <taxon>Hymenostomatida</taxon>
        <taxon>Ophryoglenina</taxon>
        <taxon>Ichthyophthirius</taxon>
    </lineage>
</organism>
<dbReference type="AlphaFoldDB" id="G0R645"/>
<name>G0R645_ICHMU</name>
<protein>
    <recommendedName>
        <fullName evidence="4">Transmembrane protein</fullName>
    </recommendedName>
</protein>
<evidence type="ECO:0000313" key="3">
    <source>
        <dbReference type="Proteomes" id="UP000008983"/>
    </source>
</evidence>
<dbReference type="GeneID" id="14903116"/>